<proteinExistence type="predicted"/>
<feature type="chain" id="PRO_5026293890" evidence="1">
    <location>
        <begin position="23"/>
        <end position="262"/>
    </location>
</feature>
<gene>
    <name evidence="3" type="primary">LOC6900536</name>
</gene>
<keyword evidence="2" id="KW-1185">Reference proteome</keyword>
<dbReference type="PANTHER" id="PTHR39956:SF1">
    <property type="entry name" value="GH09530P-RELATED"/>
    <property type="match status" value="1"/>
</dbReference>
<keyword evidence="1" id="KW-0732">Signal</keyword>
<dbReference type="KEGG" id="dpo:6900536"/>
<protein>
    <submittedName>
        <fullName evidence="3">Uncharacterized protein isoform X3</fullName>
    </submittedName>
</protein>
<dbReference type="RefSeq" id="XP_002134921.2">
    <property type="nucleotide sequence ID" value="XM_002134885.3"/>
</dbReference>
<dbReference type="PANTHER" id="PTHR39956">
    <property type="entry name" value="GH09530P-RELATED"/>
    <property type="match status" value="1"/>
</dbReference>
<dbReference type="AlphaFoldDB" id="A0A6I8V1I9"/>
<sequence length="262" mass="29074">MKGIVSCCVLVTILVIAADVHAYRKFGRDCRDIACAPGERCIISRVPCNAPDELEENQCGQYPVCEEVEQKQMSADQKTNAFTIDTTQTIANTRSSITTLTSTIKSTNRTQPNQSKIMPDRDNDFELLNDYENIDSSSTLERQRQANVLVIVQDGPQQSQLPNRGLGQYPPCNISPYYPYNCNYPLHSNVPGSLSTGIGLPPYPQTRAANVPQLVPPTPPCYYNCYPRGPQSPYGQYGYPLARSTRPVTSTNNYLFYLSLAG</sequence>
<feature type="signal peptide" evidence="1">
    <location>
        <begin position="1"/>
        <end position="22"/>
    </location>
</feature>
<reference evidence="3" key="1">
    <citation type="submission" date="2025-08" db="UniProtKB">
        <authorList>
            <consortium name="RefSeq"/>
        </authorList>
    </citation>
    <scope>IDENTIFICATION</scope>
    <source>
        <strain evidence="3">MV-25-SWS-2005</strain>
        <tissue evidence="3">Whole body</tissue>
    </source>
</reference>
<evidence type="ECO:0000313" key="3">
    <source>
        <dbReference type="RefSeq" id="XP_002134921.2"/>
    </source>
</evidence>
<evidence type="ECO:0000256" key="1">
    <source>
        <dbReference type="SAM" id="SignalP"/>
    </source>
</evidence>
<organism evidence="2 3">
    <name type="scientific">Drosophila pseudoobscura pseudoobscura</name>
    <name type="common">Fruit fly</name>
    <dbReference type="NCBI Taxonomy" id="46245"/>
    <lineage>
        <taxon>Eukaryota</taxon>
        <taxon>Metazoa</taxon>
        <taxon>Ecdysozoa</taxon>
        <taxon>Arthropoda</taxon>
        <taxon>Hexapoda</taxon>
        <taxon>Insecta</taxon>
        <taxon>Pterygota</taxon>
        <taxon>Neoptera</taxon>
        <taxon>Endopterygota</taxon>
        <taxon>Diptera</taxon>
        <taxon>Brachycera</taxon>
        <taxon>Muscomorpha</taxon>
        <taxon>Ephydroidea</taxon>
        <taxon>Drosophilidae</taxon>
        <taxon>Drosophila</taxon>
        <taxon>Sophophora</taxon>
    </lineage>
</organism>
<evidence type="ECO:0000313" key="2">
    <source>
        <dbReference type="Proteomes" id="UP000001819"/>
    </source>
</evidence>
<dbReference type="Proteomes" id="UP000001819">
    <property type="component" value="Chromosome X"/>
</dbReference>
<accession>A0A6I8V1I9</accession>
<name>A0A6I8V1I9_DROPS</name>
<dbReference type="InParanoid" id="A0A6I8V1I9"/>